<comment type="caution">
    <text evidence="2">The sequence shown here is derived from an EMBL/GenBank/DDBJ whole genome shotgun (WGS) entry which is preliminary data.</text>
</comment>
<sequence length="204" mass="22410">MKQQMLALSMTIALPMVLTGPAMAQTVPSSALAHCAAIESDPSRLKCYDQIAKAHNINEDSDPTTRRGKWTIVNKVDPIDDTKTVNISLEADSGGSRFSKPIMLVARCDSKKTEMYIDWQTYLGSEADVTLRIGNNAAHTSKWAMPRGKQQTFSHTPIAMLKDMLTANKMVAQVTPFNQKPYTAVFDTSGLDNAITALREACAW</sequence>
<gene>
    <name evidence="2" type="ORF">J3U76_00710</name>
</gene>
<dbReference type="InterPro" id="IPR017738">
    <property type="entry name" value="T6SS-assoc_VCA0118"/>
</dbReference>
<feature type="chain" id="PRO_5047093743" description="Type VI secretion system-associated protein" evidence="1">
    <location>
        <begin position="25"/>
        <end position="204"/>
    </location>
</feature>
<proteinExistence type="predicted"/>
<accession>A0ABS3NCR2</accession>
<reference evidence="2 3" key="1">
    <citation type="submission" date="2021-03" db="EMBL/GenBank/DDBJ databases">
        <title>Oceanisphaera sp. nov., isolated from the intestine.</title>
        <authorList>
            <person name="Zhao L.-H."/>
            <person name="Shi L.-F."/>
        </authorList>
    </citation>
    <scope>NUCLEOTIDE SEQUENCE [LARGE SCALE GENOMIC DNA]</scope>
    <source>
        <strain evidence="2 3">DM8</strain>
    </source>
</reference>
<feature type="signal peptide" evidence="1">
    <location>
        <begin position="1"/>
        <end position="24"/>
    </location>
</feature>
<dbReference type="RefSeq" id="WP_208003750.1">
    <property type="nucleotide sequence ID" value="NZ_JAGDFX010000001.1"/>
</dbReference>
<keyword evidence="3" id="KW-1185">Reference proteome</keyword>
<dbReference type="Proteomes" id="UP000664882">
    <property type="component" value="Unassembled WGS sequence"/>
</dbReference>
<dbReference type="Pfam" id="PF11319">
    <property type="entry name" value="VasI"/>
    <property type="match status" value="1"/>
</dbReference>
<evidence type="ECO:0000313" key="2">
    <source>
        <dbReference type="EMBL" id="MBO1518163.1"/>
    </source>
</evidence>
<dbReference type="EMBL" id="JAGDFX010000001">
    <property type="protein sequence ID" value="MBO1518163.1"/>
    <property type="molecule type" value="Genomic_DNA"/>
</dbReference>
<evidence type="ECO:0000256" key="1">
    <source>
        <dbReference type="SAM" id="SignalP"/>
    </source>
</evidence>
<evidence type="ECO:0000313" key="3">
    <source>
        <dbReference type="Proteomes" id="UP000664882"/>
    </source>
</evidence>
<name>A0ABS3NCR2_9GAMM</name>
<protein>
    <recommendedName>
        <fullName evidence="4">Type VI secretion system-associated protein</fullName>
    </recommendedName>
</protein>
<keyword evidence="1" id="KW-0732">Signal</keyword>
<organism evidence="2 3">
    <name type="scientific">Oceanisphaera pacifica</name>
    <dbReference type="NCBI Taxonomy" id="2818389"/>
    <lineage>
        <taxon>Bacteria</taxon>
        <taxon>Pseudomonadati</taxon>
        <taxon>Pseudomonadota</taxon>
        <taxon>Gammaproteobacteria</taxon>
        <taxon>Aeromonadales</taxon>
        <taxon>Aeromonadaceae</taxon>
        <taxon>Oceanisphaera</taxon>
    </lineage>
</organism>
<evidence type="ECO:0008006" key="4">
    <source>
        <dbReference type="Google" id="ProtNLM"/>
    </source>
</evidence>